<proteinExistence type="predicted"/>
<reference evidence="3" key="1">
    <citation type="submission" date="2018-04" db="EMBL/GenBank/DDBJ databases">
        <authorList>
            <person name="Liu S."/>
            <person name="Wang Z."/>
            <person name="Li J."/>
        </authorList>
    </citation>
    <scope>NUCLEOTIDE SEQUENCE [LARGE SCALE GENOMIC DNA]</scope>
    <source>
        <strain evidence="3">2189</strain>
    </source>
</reference>
<dbReference type="AlphaFoldDB" id="A0A2U1T7G4"/>
<evidence type="ECO:0000313" key="3">
    <source>
        <dbReference type="Proteomes" id="UP000244989"/>
    </source>
</evidence>
<dbReference type="KEGG" id="cyz:C3B44_03290"/>
<dbReference type="EMBL" id="QEEZ01000007">
    <property type="protein sequence ID" value="PWC01932.1"/>
    <property type="molecule type" value="Genomic_DNA"/>
</dbReference>
<sequence length="97" mass="11083">MTPTFTHFRIAQALERRELIDEPTPKRGDRNESRTYFTAENGRQGALESFRNDDGDEQLMYVIGLGESDEPETGHCNIYEALPVLEDLCGDFIEDEV</sequence>
<dbReference type="RefSeq" id="WP_108431115.1">
    <property type="nucleotide sequence ID" value="NZ_CP026947.1"/>
</dbReference>
<name>A0A2U1T7G4_9CORY</name>
<keyword evidence="3" id="KW-1185">Reference proteome</keyword>
<gene>
    <name evidence="2" type="ORF">DF222_04955</name>
</gene>
<organism evidence="2 3">
    <name type="scientific">Corynebacterium yudongzhengii</name>
    <dbReference type="NCBI Taxonomy" id="2080740"/>
    <lineage>
        <taxon>Bacteria</taxon>
        <taxon>Bacillati</taxon>
        <taxon>Actinomycetota</taxon>
        <taxon>Actinomycetes</taxon>
        <taxon>Mycobacteriales</taxon>
        <taxon>Corynebacteriaceae</taxon>
        <taxon>Corynebacterium</taxon>
    </lineage>
</organism>
<feature type="compositionally biased region" description="Basic and acidic residues" evidence="1">
    <location>
        <begin position="16"/>
        <end position="33"/>
    </location>
</feature>
<accession>A0A2U1T7G4</accession>
<evidence type="ECO:0000256" key="1">
    <source>
        <dbReference type="SAM" id="MobiDB-lite"/>
    </source>
</evidence>
<evidence type="ECO:0000313" key="2">
    <source>
        <dbReference type="EMBL" id="PWC01932.1"/>
    </source>
</evidence>
<feature type="region of interest" description="Disordered" evidence="1">
    <location>
        <begin position="16"/>
        <end position="50"/>
    </location>
</feature>
<comment type="caution">
    <text evidence="2">The sequence shown here is derived from an EMBL/GenBank/DDBJ whole genome shotgun (WGS) entry which is preliminary data.</text>
</comment>
<protein>
    <submittedName>
        <fullName evidence="2">Uncharacterized protein</fullName>
    </submittedName>
</protein>
<dbReference type="Proteomes" id="UP000244989">
    <property type="component" value="Unassembled WGS sequence"/>
</dbReference>